<dbReference type="AlphaFoldDB" id="N6UQ74"/>
<keyword evidence="4" id="KW-0560">Oxidoreductase</keyword>
<dbReference type="InterPro" id="IPR015879">
    <property type="entry name" value="Ring_hydroxy_dOase_asu_C_dom"/>
</dbReference>
<accession>N6UQ74</accession>
<evidence type="ECO:0000259" key="7">
    <source>
        <dbReference type="PROSITE" id="PS51296"/>
    </source>
</evidence>
<dbReference type="SUPFAM" id="SSF55961">
    <property type="entry name" value="Bet v1-like"/>
    <property type="match status" value="1"/>
</dbReference>
<dbReference type="Pfam" id="PF00848">
    <property type="entry name" value="Ring_hydroxyl_A"/>
    <property type="match status" value="1"/>
</dbReference>
<organism evidence="8 9">
    <name type="scientific">Rhizobium freirei PRF 81</name>
    <dbReference type="NCBI Taxonomy" id="363754"/>
    <lineage>
        <taxon>Bacteria</taxon>
        <taxon>Pseudomonadati</taxon>
        <taxon>Pseudomonadota</taxon>
        <taxon>Alphaproteobacteria</taxon>
        <taxon>Hyphomicrobiales</taxon>
        <taxon>Rhizobiaceae</taxon>
        <taxon>Rhizobium/Agrobacterium group</taxon>
        <taxon>Rhizobium</taxon>
    </lineage>
</organism>
<name>N6UQ74_9HYPH</name>
<evidence type="ECO:0000256" key="3">
    <source>
        <dbReference type="ARBA" id="ARBA00022723"/>
    </source>
</evidence>
<feature type="domain" description="Rieske" evidence="7">
    <location>
        <begin position="75"/>
        <end position="179"/>
    </location>
</feature>
<dbReference type="InterPro" id="IPR001663">
    <property type="entry name" value="Rng_hydr_dOase-A"/>
</dbReference>
<dbReference type="PROSITE" id="PS51296">
    <property type="entry name" value="RIESKE"/>
    <property type="match status" value="1"/>
</dbReference>
<dbReference type="CDD" id="cd03469">
    <property type="entry name" value="Rieske_RO_Alpha_N"/>
    <property type="match status" value="1"/>
</dbReference>
<dbReference type="PRINTS" id="PR00090">
    <property type="entry name" value="RNGDIOXGNASE"/>
</dbReference>
<evidence type="ECO:0000313" key="8">
    <source>
        <dbReference type="EMBL" id="ENN83890.1"/>
    </source>
</evidence>
<proteinExistence type="predicted"/>
<dbReference type="Gene3D" id="2.102.10.10">
    <property type="entry name" value="Rieske [2Fe-2S] iron-sulphur domain"/>
    <property type="match status" value="1"/>
</dbReference>
<dbReference type="Gene3D" id="3.90.380.10">
    <property type="entry name" value="Naphthalene 1,2-dioxygenase Alpha Subunit, Chain A, domain 1"/>
    <property type="match status" value="1"/>
</dbReference>
<comment type="caution">
    <text evidence="8">The sequence shown here is derived from an EMBL/GenBank/DDBJ whole genome shotgun (WGS) entry which is preliminary data.</text>
</comment>
<evidence type="ECO:0000256" key="6">
    <source>
        <dbReference type="ARBA" id="ARBA00023014"/>
    </source>
</evidence>
<dbReference type="PATRIC" id="fig|363754.4.peg.6807"/>
<dbReference type="GO" id="GO:0016491">
    <property type="term" value="F:oxidoreductase activity"/>
    <property type="evidence" value="ECO:0007669"/>
    <property type="project" value="UniProtKB-KW"/>
</dbReference>
<evidence type="ECO:0000256" key="1">
    <source>
        <dbReference type="ARBA" id="ARBA00001962"/>
    </source>
</evidence>
<keyword evidence="2" id="KW-0001">2Fe-2S</keyword>
<keyword evidence="8" id="KW-0614">Plasmid</keyword>
<dbReference type="CDD" id="cd08884">
    <property type="entry name" value="RHO_alpha_C_GbcA-like"/>
    <property type="match status" value="1"/>
</dbReference>
<keyword evidence="3" id="KW-0479">Metal-binding</keyword>
<dbReference type="EMBL" id="AQHN01000095">
    <property type="protein sequence ID" value="ENN83890.1"/>
    <property type="molecule type" value="Genomic_DNA"/>
</dbReference>
<dbReference type="PANTHER" id="PTHR43756">
    <property type="entry name" value="CHOLINE MONOOXYGENASE, CHLOROPLASTIC"/>
    <property type="match status" value="1"/>
</dbReference>
<dbReference type="InterPro" id="IPR017941">
    <property type="entry name" value="Rieske_2Fe-2S"/>
</dbReference>
<keyword evidence="9" id="KW-1185">Reference proteome</keyword>
<keyword evidence="6" id="KW-0411">Iron-sulfur</keyword>
<dbReference type="GO" id="GO:0005506">
    <property type="term" value="F:iron ion binding"/>
    <property type="evidence" value="ECO:0007669"/>
    <property type="project" value="InterPro"/>
</dbReference>
<geneLocation type="plasmid" evidence="8">
    <name>pPRF81a</name>
</geneLocation>
<evidence type="ECO:0000256" key="4">
    <source>
        <dbReference type="ARBA" id="ARBA00023002"/>
    </source>
</evidence>
<dbReference type="SUPFAM" id="SSF50022">
    <property type="entry name" value="ISP domain"/>
    <property type="match status" value="1"/>
</dbReference>
<dbReference type="GO" id="GO:0051537">
    <property type="term" value="F:2 iron, 2 sulfur cluster binding"/>
    <property type="evidence" value="ECO:0007669"/>
    <property type="project" value="UniProtKB-KW"/>
</dbReference>
<dbReference type="Proteomes" id="UP000012429">
    <property type="component" value="Unassembled WGS sequence"/>
</dbReference>
<dbReference type="Pfam" id="PF00355">
    <property type="entry name" value="Rieske"/>
    <property type="match status" value="1"/>
</dbReference>
<gene>
    <name evidence="8" type="ORF">RHSP_41815</name>
</gene>
<dbReference type="InterPro" id="IPR036922">
    <property type="entry name" value="Rieske_2Fe-2S_sf"/>
</dbReference>
<evidence type="ECO:0000313" key="9">
    <source>
        <dbReference type="Proteomes" id="UP000012429"/>
    </source>
</evidence>
<comment type="cofactor">
    <cofactor evidence="1">
        <name>Fe cation</name>
        <dbReference type="ChEBI" id="CHEBI:24875"/>
    </cofactor>
</comment>
<protein>
    <submittedName>
        <fullName evidence="8">Putative 2Fe-2S cluster-containing protein</fullName>
    </submittedName>
</protein>
<evidence type="ECO:0000256" key="5">
    <source>
        <dbReference type="ARBA" id="ARBA00023004"/>
    </source>
</evidence>
<evidence type="ECO:0000256" key="2">
    <source>
        <dbReference type="ARBA" id="ARBA00022714"/>
    </source>
</evidence>
<dbReference type="PANTHER" id="PTHR43756:SF5">
    <property type="entry name" value="CHOLINE MONOOXYGENASE, CHLOROPLASTIC"/>
    <property type="match status" value="1"/>
</dbReference>
<reference evidence="8 9" key="1">
    <citation type="journal article" date="2012" name="BMC Genomics">
        <title>Genomic basis of broad host range and environmental adaptability of Rhizobium tropici CIAT 899 and Rhizobium sp. PRF 81 which are used in inoculants for common bean (Phaseolus vulgaris L.).</title>
        <authorList>
            <person name="Ormeno-Orrillo E."/>
            <person name="Menna P."/>
            <person name="Almeida L.G."/>
            <person name="Ollero F.J."/>
            <person name="Nicolas M.F."/>
            <person name="Pains Rodrigues E."/>
            <person name="Shigueyoshi Nakatani A."/>
            <person name="Silva Batista J.S."/>
            <person name="Oliveira Chueire L.M."/>
            <person name="Souza R.C."/>
            <person name="Ribeiro Vasconcelos A.T."/>
            <person name="Megias M."/>
            <person name="Hungria M."/>
            <person name="Martinez-Romero E."/>
        </authorList>
    </citation>
    <scope>NUCLEOTIDE SEQUENCE [LARGE SCALE GENOMIC DNA]</scope>
    <source>
        <strain evidence="8 9">PRF 81</strain>
        <plasmid evidence="8">pPRF81a</plasmid>
    </source>
</reference>
<sequence>MSGCSGGVIHWRCSSYPSIFTDYGAGHTMNAYTKTPLTNLVANYRRGYSLPAEFYTSQDVFDIDLDVFFRRHWIIVGVAADIAEPGDVRKVDVGTTSILLLRDDDMEVRAFHNVCRHRGARMVNEDKTSVGRLVCPYHQWSYNLSGNLVHAAHMGKGLDWSCHGLKPVNLRVIGGIIFICMAEDAPSDIDEIATVLGERLEPYDLKNARIALAKTIIEPGNWKLSVDNNRECYHCEGSHPELSNTFVSLDIGFDPDELGDEEREDYVRHCEIAGAQVEVWESQGFPSRKVERYEGSETLFRTERFVITGAGESHTLDGKAASRKLLGSLKEPRFGDMHLHTHNSWSHFFADHAVVSWIIPLAADRTALHSVWLVNNDAQEGVDYDLNRLSEVWIATNQQDADLVSIAQLGVASMAYQPGPLSEFCETTVDRNIAWYIERLKAHGYKA</sequence>
<keyword evidence="5" id="KW-0408">Iron</keyword>